<protein>
    <submittedName>
        <fullName evidence="3">MBL fold metallo-hydrolase</fullName>
    </submittedName>
</protein>
<dbReference type="AlphaFoldDB" id="A0A370DBL1"/>
<evidence type="ECO:0000259" key="2">
    <source>
        <dbReference type="SMART" id="SM00849"/>
    </source>
</evidence>
<dbReference type="Proteomes" id="UP000254771">
    <property type="component" value="Unassembled WGS sequence"/>
</dbReference>
<dbReference type="PANTHER" id="PTHR42951">
    <property type="entry name" value="METALLO-BETA-LACTAMASE DOMAIN-CONTAINING"/>
    <property type="match status" value="1"/>
</dbReference>
<dbReference type="Pfam" id="PF00753">
    <property type="entry name" value="Lactamase_B"/>
    <property type="match status" value="1"/>
</dbReference>
<dbReference type="EMBL" id="QFXE01000021">
    <property type="protein sequence ID" value="RDH81970.1"/>
    <property type="molecule type" value="Genomic_DNA"/>
</dbReference>
<organism evidence="3 4">
    <name type="scientific">endosymbiont of Escarpia spicata</name>
    <dbReference type="NCBI Taxonomy" id="2200908"/>
    <lineage>
        <taxon>Bacteria</taxon>
        <taxon>Pseudomonadati</taxon>
        <taxon>Pseudomonadota</taxon>
        <taxon>Gammaproteobacteria</taxon>
        <taxon>sulfur-oxidizing symbionts</taxon>
    </lineage>
</organism>
<evidence type="ECO:0000256" key="1">
    <source>
        <dbReference type="SAM" id="SignalP"/>
    </source>
</evidence>
<evidence type="ECO:0000313" key="4">
    <source>
        <dbReference type="Proteomes" id="UP000254771"/>
    </source>
</evidence>
<reference evidence="3 4" key="1">
    <citation type="journal article" date="2018" name="ISME J.">
        <title>Endosymbiont genomes yield clues of tubeworm success.</title>
        <authorList>
            <person name="Li Y."/>
            <person name="Liles M.R."/>
            <person name="Halanych K.M."/>
        </authorList>
    </citation>
    <scope>NUCLEOTIDE SEQUENCE [LARGE SCALE GENOMIC DNA]</scope>
    <source>
        <strain evidence="3">A1462</strain>
    </source>
</reference>
<dbReference type="Gene3D" id="3.60.15.10">
    <property type="entry name" value="Ribonuclease Z/Hydroxyacylglutathione hydrolase-like"/>
    <property type="match status" value="1"/>
</dbReference>
<sequence>MRNLFLMVCLLPALLIAAERGPAVKNYPADQVTDGVYVIHGPLGRPSVENQGFMNNPAFIVTDEGVVIVDPGASVQIGEMVLRQIRKVTDKPVVAVMNTHIHGDHWLANQAIRSAYPKVAIYGHPNMIAKIEEGEGQSWVDSLLSMTDNATRGTEVVGPNHAIDHGGEVTLAGLKIRFLFEPKAHSDSDLMIEVPSKKLLFLGDNVMLGRLGQMRHGTFKGNIAAIDMALKVDAAVFVPGHGATGGREVPKTYQRYLSTLRNEVAKQLDEGLSDYEIKPIVVKLLSDYKDWVDFDMEVGSHVSIAYLEVEAEMF</sequence>
<feature type="chain" id="PRO_5016662943" evidence="1">
    <location>
        <begin position="18"/>
        <end position="314"/>
    </location>
</feature>
<feature type="signal peptide" evidence="1">
    <location>
        <begin position="1"/>
        <end position="17"/>
    </location>
</feature>
<dbReference type="SMART" id="SM00849">
    <property type="entry name" value="Lactamase_B"/>
    <property type="match status" value="1"/>
</dbReference>
<name>A0A370DBL1_9GAMM</name>
<feature type="domain" description="Metallo-beta-lactamase" evidence="2">
    <location>
        <begin position="55"/>
        <end position="241"/>
    </location>
</feature>
<comment type="caution">
    <text evidence="3">The sequence shown here is derived from an EMBL/GenBank/DDBJ whole genome shotgun (WGS) entry which is preliminary data.</text>
</comment>
<dbReference type="InterPro" id="IPR036866">
    <property type="entry name" value="RibonucZ/Hydroxyglut_hydro"/>
</dbReference>
<keyword evidence="4" id="KW-1185">Reference proteome</keyword>
<dbReference type="SUPFAM" id="SSF56281">
    <property type="entry name" value="Metallo-hydrolase/oxidoreductase"/>
    <property type="match status" value="1"/>
</dbReference>
<keyword evidence="1" id="KW-0732">Signal</keyword>
<accession>A0A370DBL1</accession>
<dbReference type="GO" id="GO:0016787">
    <property type="term" value="F:hydrolase activity"/>
    <property type="evidence" value="ECO:0007669"/>
    <property type="project" value="UniProtKB-KW"/>
</dbReference>
<proteinExistence type="predicted"/>
<evidence type="ECO:0000313" key="3">
    <source>
        <dbReference type="EMBL" id="RDH81970.1"/>
    </source>
</evidence>
<dbReference type="CDD" id="cd16282">
    <property type="entry name" value="metallo-hydrolase-like_MBL-fold"/>
    <property type="match status" value="1"/>
</dbReference>
<gene>
    <name evidence="3" type="ORF">DIZ78_16150</name>
</gene>
<dbReference type="InterPro" id="IPR050855">
    <property type="entry name" value="NDM-1-like"/>
</dbReference>
<dbReference type="InterPro" id="IPR001279">
    <property type="entry name" value="Metallo-B-lactamas"/>
</dbReference>